<organism evidence="4 5">
    <name type="scientific">Kutzneria viridogrisea</name>
    <dbReference type="NCBI Taxonomy" id="47990"/>
    <lineage>
        <taxon>Bacteria</taxon>
        <taxon>Bacillati</taxon>
        <taxon>Actinomycetota</taxon>
        <taxon>Actinomycetes</taxon>
        <taxon>Pseudonocardiales</taxon>
        <taxon>Pseudonocardiaceae</taxon>
        <taxon>Kutzneria</taxon>
    </lineage>
</organism>
<dbReference type="Proteomes" id="UP000517916">
    <property type="component" value="Unassembled WGS sequence"/>
</dbReference>
<accession>A0ABR6BBA7</accession>
<evidence type="ECO:0000256" key="2">
    <source>
        <dbReference type="ARBA" id="ARBA00022553"/>
    </source>
</evidence>
<evidence type="ECO:0000259" key="3">
    <source>
        <dbReference type="PROSITE" id="PS50075"/>
    </source>
</evidence>
<dbReference type="InterPro" id="IPR036736">
    <property type="entry name" value="ACP-like_sf"/>
</dbReference>
<keyword evidence="1" id="KW-0596">Phosphopantetheine</keyword>
<keyword evidence="5" id="KW-1185">Reference proteome</keyword>
<feature type="domain" description="Carrier" evidence="3">
    <location>
        <begin position="1"/>
        <end position="75"/>
    </location>
</feature>
<keyword evidence="2" id="KW-0597">Phosphoprotein</keyword>
<dbReference type="InterPro" id="IPR009081">
    <property type="entry name" value="PP-bd_ACP"/>
</dbReference>
<dbReference type="RefSeq" id="WP_025358195.1">
    <property type="nucleotide sequence ID" value="NZ_BAAABQ010000079.1"/>
</dbReference>
<dbReference type="PROSITE" id="PS50075">
    <property type="entry name" value="CARRIER"/>
    <property type="match status" value="1"/>
</dbReference>
<dbReference type="SMART" id="SM01294">
    <property type="entry name" value="PKS_PP_betabranch"/>
    <property type="match status" value="1"/>
</dbReference>
<dbReference type="InterPro" id="IPR020806">
    <property type="entry name" value="PKS_PP-bd"/>
</dbReference>
<name>A0ABR6BBA7_9PSEU</name>
<dbReference type="PANTHER" id="PTHR45527:SF1">
    <property type="entry name" value="FATTY ACID SYNTHASE"/>
    <property type="match status" value="1"/>
</dbReference>
<dbReference type="PANTHER" id="PTHR45527">
    <property type="entry name" value="NONRIBOSOMAL PEPTIDE SYNTHETASE"/>
    <property type="match status" value="1"/>
</dbReference>
<proteinExistence type="predicted"/>
<dbReference type="EMBL" id="JACJID010000001">
    <property type="protein sequence ID" value="MBA8924151.1"/>
    <property type="molecule type" value="Genomic_DNA"/>
</dbReference>
<reference evidence="4 5" key="1">
    <citation type="submission" date="2020-08" db="EMBL/GenBank/DDBJ databases">
        <title>Genomic Encyclopedia of Archaeal and Bacterial Type Strains, Phase II (KMG-II): from individual species to whole genera.</title>
        <authorList>
            <person name="Goeker M."/>
        </authorList>
    </citation>
    <scope>NUCLEOTIDE SEQUENCE [LARGE SCALE GENOMIC DNA]</scope>
    <source>
        <strain evidence="4 5">DSM 43850</strain>
    </source>
</reference>
<evidence type="ECO:0000313" key="5">
    <source>
        <dbReference type="Proteomes" id="UP000517916"/>
    </source>
</evidence>
<dbReference type="Pfam" id="PF00550">
    <property type="entry name" value="PP-binding"/>
    <property type="match status" value="1"/>
</dbReference>
<dbReference type="Gene3D" id="1.10.1200.10">
    <property type="entry name" value="ACP-like"/>
    <property type="match status" value="1"/>
</dbReference>
<gene>
    <name evidence="4" type="ORF">BC739_001348</name>
</gene>
<protein>
    <submittedName>
        <fullName evidence="4">Aryl carrier-like protein</fullName>
    </submittedName>
</protein>
<sequence>MSEGAEELRRQLAELLEVEPQSIGDDDPLTDHGLDSIRVMALIESWHERGLSLSFAQLVEEPTVAAWAAALAAAKQG</sequence>
<evidence type="ECO:0000256" key="1">
    <source>
        <dbReference type="ARBA" id="ARBA00022450"/>
    </source>
</evidence>
<comment type="caution">
    <text evidence="4">The sequence shown here is derived from an EMBL/GenBank/DDBJ whole genome shotgun (WGS) entry which is preliminary data.</text>
</comment>
<dbReference type="SUPFAM" id="SSF47336">
    <property type="entry name" value="ACP-like"/>
    <property type="match status" value="1"/>
</dbReference>
<dbReference type="SMART" id="SM00823">
    <property type="entry name" value="PKS_PP"/>
    <property type="match status" value="1"/>
</dbReference>
<evidence type="ECO:0000313" key="4">
    <source>
        <dbReference type="EMBL" id="MBA8924151.1"/>
    </source>
</evidence>